<evidence type="ECO:0000313" key="6">
    <source>
        <dbReference type="EMBL" id="MDQ0340733.1"/>
    </source>
</evidence>
<dbReference type="InterPro" id="IPR008927">
    <property type="entry name" value="6-PGluconate_DH-like_C_sf"/>
</dbReference>
<accession>A0ABU0CWD6</accession>
<name>A0ABU0CWD6_9BACI</name>
<dbReference type="Pfam" id="PF00725">
    <property type="entry name" value="3HCDH"/>
    <property type="match status" value="1"/>
</dbReference>
<dbReference type="InterPro" id="IPR013328">
    <property type="entry name" value="6PGD_dom2"/>
</dbReference>
<feature type="domain" description="3-hydroxyacyl-CoA dehydrogenase C-terminal" evidence="4">
    <location>
        <begin position="191"/>
        <end position="287"/>
    </location>
</feature>
<keyword evidence="7" id="KW-1185">Reference proteome</keyword>
<dbReference type="SUPFAM" id="SSF51735">
    <property type="entry name" value="NAD(P)-binding Rossmann-fold domains"/>
    <property type="match status" value="1"/>
</dbReference>
<dbReference type="InterPro" id="IPR022694">
    <property type="entry name" value="3-OHacyl-CoA_DH"/>
</dbReference>
<dbReference type="EMBL" id="JAUSUQ010000018">
    <property type="protein sequence ID" value="MDQ0340733.1"/>
    <property type="molecule type" value="Genomic_DNA"/>
</dbReference>
<evidence type="ECO:0000256" key="3">
    <source>
        <dbReference type="ARBA" id="ARBA00023002"/>
    </source>
</evidence>
<dbReference type="InterPro" id="IPR036291">
    <property type="entry name" value="NAD(P)-bd_dom_sf"/>
</dbReference>
<keyword evidence="3 6" id="KW-0560">Oxidoreductase</keyword>
<comment type="caution">
    <text evidence="6">The sequence shown here is derived from an EMBL/GenBank/DDBJ whole genome shotgun (WGS) entry which is preliminary data.</text>
</comment>
<dbReference type="PIRSF" id="PIRSF000105">
    <property type="entry name" value="HCDH"/>
    <property type="match status" value="1"/>
</dbReference>
<protein>
    <submittedName>
        <fullName evidence="6">3-hydroxybutyryl-CoA dehydrogenase</fullName>
        <ecNumber evidence="6">1.1.1.157</ecNumber>
    </submittedName>
</protein>
<reference evidence="6 7" key="1">
    <citation type="submission" date="2023-07" db="EMBL/GenBank/DDBJ databases">
        <title>Genomic Encyclopedia of Type Strains, Phase IV (KMG-IV): sequencing the most valuable type-strain genomes for metagenomic binning, comparative biology and taxonomic classification.</title>
        <authorList>
            <person name="Goeker M."/>
        </authorList>
    </citation>
    <scope>NUCLEOTIDE SEQUENCE [LARGE SCALE GENOMIC DNA]</scope>
    <source>
        <strain evidence="6 7">DSM 17740</strain>
    </source>
</reference>
<evidence type="ECO:0000256" key="2">
    <source>
        <dbReference type="ARBA" id="ARBA00009463"/>
    </source>
</evidence>
<dbReference type="InterPro" id="IPR006108">
    <property type="entry name" value="3HC_DH_C"/>
</dbReference>
<evidence type="ECO:0000313" key="7">
    <source>
        <dbReference type="Proteomes" id="UP001232445"/>
    </source>
</evidence>
<evidence type="ECO:0000259" key="4">
    <source>
        <dbReference type="Pfam" id="PF00725"/>
    </source>
</evidence>
<sequence>MHIDQVKQIAVIGSGAMGSQIAMVCALAGYPVTVQDIQEESLQKAKASLEGHMERRVKKGRLTAEEVKAAFERLHFTTSLEEAVREADFVIEAIIEKLDAKRELFAKLDQLAPPHAILATNSSTIVSSKIADATQRPEKVCNMHFFNPALVMELVEVVQGPHTSEETAQVTFDLTKRINKTPIWLKKEISGFVANRILGKVMDEAIYLLEQGIATHEEIDLACTKALNHPIGPFALMDLTGIDVNYLVRMQRYQETGDPADKPSKTVMEKYERGEWGRKTGKGFYTYTEDPALKK</sequence>
<comment type="similarity">
    <text evidence="2">Belongs to the 3-hydroxyacyl-CoA dehydrogenase family.</text>
</comment>
<dbReference type="EC" id="1.1.1.157" evidence="6"/>
<evidence type="ECO:0000256" key="1">
    <source>
        <dbReference type="ARBA" id="ARBA00005086"/>
    </source>
</evidence>
<dbReference type="Pfam" id="PF02737">
    <property type="entry name" value="3HCDH_N"/>
    <property type="match status" value="1"/>
</dbReference>
<dbReference type="SUPFAM" id="SSF48179">
    <property type="entry name" value="6-phosphogluconate dehydrogenase C-terminal domain-like"/>
    <property type="match status" value="1"/>
</dbReference>
<dbReference type="Gene3D" id="1.10.1040.10">
    <property type="entry name" value="N-(1-d-carboxylethyl)-l-norvaline Dehydrogenase, domain 2"/>
    <property type="match status" value="1"/>
</dbReference>
<dbReference type="Proteomes" id="UP001232445">
    <property type="component" value="Unassembled WGS sequence"/>
</dbReference>
<proteinExistence type="inferred from homology"/>
<dbReference type="PANTHER" id="PTHR48075">
    <property type="entry name" value="3-HYDROXYACYL-COA DEHYDROGENASE FAMILY PROTEIN"/>
    <property type="match status" value="1"/>
</dbReference>
<dbReference type="GO" id="GO:0008691">
    <property type="term" value="F:3-hydroxybutyryl-CoA dehydrogenase activity"/>
    <property type="evidence" value="ECO:0007669"/>
    <property type="project" value="UniProtKB-EC"/>
</dbReference>
<gene>
    <name evidence="6" type="ORF">J2S00_003573</name>
</gene>
<organism evidence="6 7">
    <name type="scientific">Caldalkalibacillus uzonensis</name>
    <dbReference type="NCBI Taxonomy" id="353224"/>
    <lineage>
        <taxon>Bacteria</taxon>
        <taxon>Bacillati</taxon>
        <taxon>Bacillota</taxon>
        <taxon>Bacilli</taxon>
        <taxon>Bacillales</taxon>
        <taxon>Bacillaceae</taxon>
        <taxon>Caldalkalibacillus</taxon>
    </lineage>
</organism>
<evidence type="ECO:0000259" key="5">
    <source>
        <dbReference type="Pfam" id="PF02737"/>
    </source>
</evidence>
<dbReference type="RefSeq" id="WP_307342877.1">
    <property type="nucleotide sequence ID" value="NZ_JAUSUQ010000018.1"/>
</dbReference>
<feature type="domain" description="3-hydroxyacyl-CoA dehydrogenase NAD binding" evidence="5">
    <location>
        <begin position="8"/>
        <end position="186"/>
    </location>
</feature>
<dbReference type="Gene3D" id="3.40.50.720">
    <property type="entry name" value="NAD(P)-binding Rossmann-like Domain"/>
    <property type="match status" value="1"/>
</dbReference>
<dbReference type="PANTHER" id="PTHR48075:SF5">
    <property type="entry name" value="3-HYDROXYBUTYRYL-COA DEHYDROGENASE"/>
    <property type="match status" value="1"/>
</dbReference>
<dbReference type="InterPro" id="IPR006176">
    <property type="entry name" value="3-OHacyl-CoA_DH_NAD-bd"/>
</dbReference>
<comment type="pathway">
    <text evidence="1">Lipid metabolism; butanoate metabolism.</text>
</comment>